<reference evidence="3" key="1">
    <citation type="journal article" date="2019" name="Int. J. Syst. Evol. Microbiol.">
        <title>The Global Catalogue of Microorganisms (GCM) 10K type strain sequencing project: providing services to taxonomists for standard genome sequencing and annotation.</title>
        <authorList>
            <consortium name="The Broad Institute Genomics Platform"/>
            <consortium name="The Broad Institute Genome Sequencing Center for Infectious Disease"/>
            <person name="Wu L."/>
            <person name="Ma J."/>
        </authorList>
    </citation>
    <scope>NUCLEOTIDE SEQUENCE [LARGE SCALE GENOMIC DNA]</scope>
    <source>
        <strain evidence="3">CCUG 43117</strain>
    </source>
</reference>
<comment type="caution">
    <text evidence="2">The sequence shown here is derived from an EMBL/GenBank/DDBJ whole genome shotgun (WGS) entry which is preliminary data.</text>
</comment>
<dbReference type="Pfam" id="PF19419">
    <property type="entry name" value="DUF5983"/>
    <property type="match status" value="1"/>
</dbReference>
<keyword evidence="3" id="KW-1185">Reference proteome</keyword>
<dbReference type="RefSeq" id="WP_377817470.1">
    <property type="nucleotide sequence ID" value="NZ_JBHSLU010000063.1"/>
</dbReference>
<proteinExistence type="predicted"/>
<dbReference type="EMBL" id="JBHSLU010000063">
    <property type="protein sequence ID" value="MFC5507536.1"/>
    <property type="molecule type" value="Genomic_DNA"/>
</dbReference>
<accession>A0ABW0P5F8</accession>
<evidence type="ECO:0000259" key="1">
    <source>
        <dbReference type="Pfam" id="PF19419"/>
    </source>
</evidence>
<gene>
    <name evidence="2" type="ORF">ACFPN9_20040</name>
</gene>
<sequence length="101" mass="11211">MDTKKSILDISTAHVSISSREWLDKQSAISLAYRTVTDERPVATIAGFGYGWFLTANPPEGAGEAMPDDINRLLEYARAQNCEYVVLDRDADTVGELPEFE</sequence>
<name>A0ABW0P5F8_9HYPH</name>
<dbReference type="InterPro" id="IPR046025">
    <property type="entry name" value="DUF5983"/>
</dbReference>
<organism evidence="2 3">
    <name type="scientific">Bosea massiliensis</name>
    <dbReference type="NCBI Taxonomy" id="151419"/>
    <lineage>
        <taxon>Bacteria</taxon>
        <taxon>Pseudomonadati</taxon>
        <taxon>Pseudomonadota</taxon>
        <taxon>Alphaproteobacteria</taxon>
        <taxon>Hyphomicrobiales</taxon>
        <taxon>Boseaceae</taxon>
        <taxon>Bosea</taxon>
    </lineage>
</organism>
<evidence type="ECO:0000313" key="3">
    <source>
        <dbReference type="Proteomes" id="UP001596060"/>
    </source>
</evidence>
<evidence type="ECO:0000313" key="2">
    <source>
        <dbReference type="EMBL" id="MFC5507536.1"/>
    </source>
</evidence>
<feature type="domain" description="DUF5983" evidence="1">
    <location>
        <begin position="7"/>
        <end position="101"/>
    </location>
</feature>
<protein>
    <recommendedName>
        <fullName evidence="1">DUF5983 domain-containing protein</fullName>
    </recommendedName>
</protein>
<dbReference type="Proteomes" id="UP001596060">
    <property type="component" value="Unassembled WGS sequence"/>
</dbReference>